<dbReference type="EMBL" id="JALNMH010000005">
    <property type="protein sequence ID" value="MCK7593514.1"/>
    <property type="molecule type" value="Genomic_DNA"/>
</dbReference>
<proteinExistence type="inferred from homology"/>
<reference evidence="10" key="1">
    <citation type="submission" date="2022-04" db="EMBL/GenBank/DDBJ databases">
        <title>Lysobacter sp. CAU 1642 isolated from sea sand.</title>
        <authorList>
            <person name="Kim W."/>
        </authorList>
    </citation>
    <scope>NUCLEOTIDE SEQUENCE</scope>
    <source>
        <strain evidence="10">CAU 1642</strain>
    </source>
</reference>
<dbReference type="Pfam" id="PF22837">
    <property type="entry name" value="M_Eco57I_C"/>
    <property type="match status" value="1"/>
</dbReference>
<dbReference type="InterPro" id="IPR002052">
    <property type="entry name" value="DNA_methylase_N6_adenine_CS"/>
</dbReference>
<dbReference type="CDD" id="cd02440">
    <property type="entry name" value="AdoMet_MTases"/>
    <property type="match status" value="1"/>
</dbReference>
<gene>
    <name evidence="10" type="ORF">M0G41_07520</name>
</gene>
<protein>
    <recommendedName>
        <fullName evidence="2">site-specific DNA-methyltransferase (adenine-specific)</fullName>
        <ecNumber evidence="2">2.1.1.72</ecNumber>
    </recommendedName>
</protein>
<dbReference type="Proteomes" id="UP001431449">
    <property type="component" value="Unassembled WGS sequence"/>
</dbReference>
<evidence type="ECO:0000259" key="9">
    <source>
        <dbReference type="Pfam" id="PF22837"/>
    </source>
</evidence>
<accession>A0ABT0GG42</accession>
<dbReference type="InterPro" id="IPR054520">
    <property type="entry name" value="M_Eco57I_C"/>
</dbReference>
<dbReference type="EC" id="2.1.1.72" evidence="2"/>
<feature type="domain" description="DNA methylase adenine-specific" evidence="8">
    <location>
        <begin position="7"/>
        <end position="218"/>
    </location>
</feature>
<dbReference type="RefSeq" id="WP_248207170.1">
    <property type="nucleotide sequence ID" value="NZ_JALNMH010000005.1"/>
</dbReference>
<comment type="caution">
    <text evidence="10">The sequence shown here is derived from an EMBL/GenBank/DDBJ whole genome shotgun (WGS) entry which is preliminary data.</text>
</comment>
<evidence type="ECO:0000313" key="10">
    <source>
        <dbReference type="EMBL" id="MCK7593514.1"/>
    </source>
</evidence>
<dbReference type="GO" id="GO:0008168">
    <property type="term" value="F:methyltransferase activity"/>
    <property type="evidence" value="ECO:0007669"/>
    <property type="project" value="UniProtKB-KW"/>
</dbReference>
<dbReference type="PROSITE" id="PS00092">
    <property type="entry name" value="N6_MTASE"/>
    <property type="match status" value="1"/>
</dbReference>
<evidence type="ECO:0000259" key="8">
    <source>
        <dbReference type="Pfam" id="PF02384"/>
    </source>
</evidence>
<dbReference type="InterPro" id="IPR029063">
    <property type="entry name" value="SAM-dependent_MTases_sf"/>
</dbReference>
<dbReference type="InterPro" id="IPR050953">
    <property type="entry name" value="N4_N6_ade-DNA_methylase"/>
</dbReference>
<evidence type="ECO:0000256" key="2">
    <source>
        <dbReference type="ARBA" id="ARBA00011900"/>
    </source>
</evidence>
<feature type="domain" description="Type II methyltransferase M.Eco57I C-terminal" evidence="9">
    <location>
        <begin position="259"/>
        <end position="508"/>
    </location>
</feature>
<dbReference type="InterPro" id="IPR003356">
    <property type="entry name" value="DNA_methylase_A-5"/>
</dbReference>
<dbReference type="SUPFAM" id="SSF53335">
    <property type="entry name" value="S-adenosyl-L-methionine-dependent methyltransferases"/>
    <property type="match status" value="1"/>
</dbReference>
<dbReference type="PANTHER" id="PTHR33841:SF5">
    <property type="entry name" value="DNA METHYLASE (MODIFICATION METHYLASE) (METHYLTRANSFERASE)-RELATED"/>
    <property type="match status" value="1"/>
</dbReference>
<evidence type="ECO:0000256" key="4">
    <source>
        <dbReference type="ARBA" id="ARBA00022679"/>
    </source>
</evidence>
<comment type="similarity">
    <text evidence="1">Belongs to the N(4)/N(6)-methyltransferase family.</text>
</comment>
<dbReference type="Pfam" id="PF02384">
    <property type="entry name" value="N6_Mtase"/>
    <property type="match status" value="1"/>
</dbReference>
<keyword evidence="4" id="KW-0808">Transferase</keyword>
<keyword evidence="5" id="KW-0949">S-adenosyl-L-methionine</keyword>
<dbReference type="GO" id="GO:0032259">
    <property type="term" value="P:methylation"/>
    <property type="evidence" value="ECO:0007669"/>
    <property type="project" value="UniProtKB-KW"/>
</dbReference>
<organism evidence="10 11">
    <name type="scientific">Pseudomarimonas salicorniae</name>
    <dbReference type="NCBI Taxonomy" id="2933270"/>
    <lineage>
        <taxon>Bacteria</taxon>
        <taxon>Pseudomonadati</taxon>
        <taxon>Pseudomonadota</taxon>
        <taxon>Gammaproteobacteria</taxon>
        <taxon>Lysobacterales</taxon>
        <taxon>Lysobacteraceae</taxon>
        <taxon>Pseudomarimonas</taxon>
    </lineage>
</organism>
<sequence length="539" mass="59959">MKQQPSDNKLRGGYYTPPAISKFLAAWAISEDTRSVLEPSCGDGNILVEVLSRASALDAPANVTAIELSESEAKKALRRAKDLGTNVAHVVRGGSFFDHAEKMLDRGSAFDAVVGNPPFIRYQDFPEDQRQQAFALMRRLSLNPSRLANAWLPFVALCTGLLTDRGRLAMVVPAELFQVGYASEVRQFLADSFDRISIVAFKKLVFPEIQQEIVLVLAERGAGKSRGVRVHEVEDASELGSMDLLALAKKATKPIDHASEKWTKYFLSKSEILLLRDLRERPDIPIMSKFIDVDVGVVTGNNDYFMLSKEEVADHGLSSSCIPLVGRSAALQGTLFEESDFQAWVKSGRKAYMFAPAAPHHRNVQRYVRHGQALGVNAGYKCRIRREWYVVPAVWRPDVFFLRQADSSPRMVANETTAICTDTLHRGRLVDGYNARSLSTAFVNSLTFAASEVTGRSYGGGVMTFEPSEMERLPLPVSGVDQLDPLEIDRLIREKKVDVALDMVDSITLIDGLGLTTKQVQALRGIWQKLRDRRRGRKN</sequence>
<keyword evidence="3 10" id="KW-0489">Methyltransferase</keyword>
<dbReference type="PRINTS" id="PR00507">
    <property type="entry name" value="N12N6MTFRASE"/>
</dbReference>
<evidence type="ECO:0000256" key="5">
    <source>
        <dbReference type="ARBA" id="ARBA00022691"/>
    </source>
</evidence>
<evidence type="ECO:0000313" key="11">
    <source>
        <dbReference type="Proteomes" id="UP001431449"/>
    </source>
</evidence>
<comment type="catalytic activity">
    <reaction evidence="7">
        <text>a 2'-deoxyadenosine in DNA + S-adenosyl-L-methionine = an N(6)-methyl-2'-deoxyadenosine in DNA + S-adenosyl-L-homocysteine + H(+)</text>
        <dbReference type="Rhea" id="RHEA:15197"/>
        <dbReference type="Rhea" id="RHEA-COMP:12418"/>
        <dbReference type="Rhea" id="RHEA-COMP:12419"/>
        <dbReference type="ChEBI" id="CHEBI:15378"/>
        <dbReference type="ChEBI" id="CHEBI:57856"/>
        <dbReference type="ChEBI" id="CHEBI:59789"/>
        <dbReference type="ChEBI" id="CHEBI:90615"/>
        <dbReference type="ChEBI" id="CHEBI:90616"/>
        <dbReference type="EC" id="2.1.1.72"/>
    </reaction>
</comment>
<evidence type="ECO:0000256" key="3">
    <source>
        <dbReference type="ARBA" id="ARBA00022603"/>
    </source>
</evidence>
<dbReference type="Gene3D" id="3.40.50.150">
    <property type="entry name" value="Vaccinia Virus protein VP39"/>
    <property type="match status" value="1"/>
</dbReference>
<keyword evidence="11" id="KW-1185">Reference proteome</keyword>
<evidence type="ECO:0000256" key="6">
    <source>
        <dbReference type="ARBA" id="ARBA00022747"/>
    </source>
</evidence>
<evidence type="ECO:0000256" key="1">
    <source>
        <dbReference type="ARBA" id="ARBA00006594"/>
    </source>
</evidence>
<name>A0ABT0GG42_9GAMM</name>
<keyword evidence="6" id="KW-0680">Restriction system</keyword>
<dbReference type="PANTHER" id="PTHR33841">
    <property type="entry name" value="DNA METHYLTRANSFERASE YEEA-RELATED"/>
    <property type="match status" value="1"/>
</dbReference>
<evidence type="ECO:0000256" key="7">
    <source>
        <dbReference type="ARBA" id="ARBA00047942"/>
    </source>
</evidence>